<evidence type="ECO:0000313" key="2">
    <source>
        <dbReference type="Proteomes" id="UP001153269"/>
    </source>
</evidence>
<name>A0A9N7UP32_PLEPL</name>
<proteinExistence type="predicted"/>
<comment type="caution">
    <text evidence="1">The sequence shown here is derived from an EMBL/GenBank/DDBJ whole genome shotgun (WGS) entry which is preliminary data.</text>
</comment>
<dbReference type="AlphaFoldDB" id="A0A9N7UP32"/>
<organism evidence="1 2">
    <name type="scientific">Pleuronectes platessa</name>
    <name type="common">European plaice</name>
    <dbReference type="NCBI Taxonomy" id="8262"/>
    <lineage>
        <taxon>Eukaryota</taxon>
        <taxon>Metazoa</taxon>
        <taxon>Chordata</taxon>
        <taxon>Craniata</taxon>
        <taxon>Vertebrata</taxon>
        <taxon>Euteleostomi</taxon>
        <taxon>Actinopterygii</taxon>
        <taxon>Neopterygii</taxon>
        <taxon>Teleostei</taxon>
        <taxon>Neoteleostei</taxon>
        <taxon>Acanthomorphata</taxon>
        <taxon>Carangaria</taxon>
        <taxon>Pleuronectiformes</taxon>
        <taxon>Pleuronectoidei</taxon>
        <taxon>Pleuronectidae</taxon>
        <taxon>Pleuronectes</taxon>
    </lineage>
</organism>
<evidence type="ECO:0000313" key="1">
    <source>
        <dbReference type="EMBL" id="CAB1436083.1"/>
    </source>
</evidence>
<protein>
    <submittedName>
        <fullName evidence="1">Uncharacterized protein</fullName>
    </submittedName>
</protein>
<gene>
    <name evidence="1" type="ORF">PLEPLA_LOCUS24098</name>
</gene>
<accession>A0A9N7UP32</accession>
<reference evidence="1" key="1">
    <citation type="submission" date="2020-03" db="EMBL/GenBank/DDBJ databases">
        <authorList>
            <person name="Weist P."/>
        </authorList>
    </citation>
    <scope>NUCLEOTIDE SEQUENCE</scope>
</reference>
<dbReference type="Proteomes" id="UP001153269">
    <property type="component" value="Unassembled WGS sequence"/>
</dbReference>
<keyword evidence="2" id="KW-1185">Reference proteome</keyword>
<dbReference type="EMBL" id="CADEAL010001851">
    <property type="protein sequence ID" value="CAB1436083.1"/>
    <property type="molecule type" value="Genomic_DNA"/>
</dbReference>
<sequence length="223" mass="24159">MPTTMIIVSHRGLCSINQTGMTSLNTSIDELPVEVRFEQALEAQELQCTAPKSFSRCHVSIRSARAFPAEVLPPTPLAFSEVNRAAPSVLLPDVVFEVRCCARVHSRRREVKRAGGGAVGVGVAQAVPAGHREQHGSFASVCACCRQSRARCVPSVSPLHCHFSATRHDTQYSHCGEGTRPQSGTLWLFSLLVRARVEESPCQGIAAHSAKTETPAYVPMENL</sequence>